<proteinExistence type="inferred from homology"/>
<comment type="function">
    <text evidence="4">Inhibits the enzyme activity of ATPase.</text>
</comment>
<evidence type="ECO:0000256" key="5">
    <source>
        <dbReference type="SAM" id="MobiDB-lite"/>
    </source>
</evidence>
<dbReference type="Proteomes" id="UP000603453">
    <property type="component" value="Unassembled WGS sequence"/>
</dbReference>
<dbReference type="Pfam" id="PF04568">
    <property type="entry name" value="IATP"/>
    <property type="match status" value="1"/>
</dbReference>
<evidence type="ECO:0000256" key="3">
    <source>
        <dbReference type="ARBA" id="ARBA00023128"/>
    </source>
</evidence>
<organism evidence="6 7">
    <name type="scientific">Mucor saturninus</name>
    <dbReference type="NCBI Taxonomy" id="64648"/>
    <lineage>
        <taxon>Eukaryota</taxon>
        <taxon>Fungi</taxon>
        <taxon>Fungi incertae sedis</taxon>
        <taxon>Mucoromycota</taxon>
        <taxon>Mucoromycotina</taxon>
        <taxon>Mucoromycetes</taxon>
        <taxon>Mucorales</taxon>
        <taxon>Mucorineae</taxon>
        <taxon>Mucoraceae</taxon>
        <taxon>Mucor</taxon>
    </lineage>
</organism>
<dbReference type="OrthoDB" id="2283960at2759"/>
<dbReference type="GO" id="GO:0042030">
    <property type="term" value="F:ATPase inhibitor activity"/>
    <property type="evidence" value="ECO:0007669"/>
    <property type="project" value="InterPro"/>
</dbReference>
<comment type="caution">
    <text evidence="6">The sequence shown here is derived from an EMBL/GenBank/DDBJ whole genome shotgun (WGS) entry which is preliminary data.</text>
</comment>
<dbReference type="SUPFAM" id="SSF64602">
    <property type="entry name" value="F1 ATPase inhibitor, IF1, C-terminal domain"/>
    <property type="match status" value="1"/>
</dbReference>
<evidence type="ECO:0000256" key="1">
    <source>
        <dbReference type="ARBA" id="ARBA00004173"/>
    </source>
</evidence>
<evidence type="ECO:0000313" key="7">
    <source>
        <dbReference type="Proteomes" id="UP000603453"/>
    </source>
</evidence>
<gene>
    <name evidence="6" type="ORF">INT47_002988</name>
</gene>
<dbReference type="Gene3D" id="1.20.5.500">
    <property type="entry name" value="Single helix bin"/>
    <property type="match status" value="1"/>
</dbReference>
<evidence type="ECO:0000256" key="2">
    <source>
        <dbReference type="ARBA" id="ARBA00010901"/>
    </source>
</evidence>
<feature type="region of interest" description="Disordered" evidence="5">
    <location>
        <begin position="1"/>
        <end position="30"/>
    </location>
</feature>
<comment type="subcellular location">
    <subcellularLocation>
        <location evidence="1">Mitochondrion</location>
    </subcellularLocation>
</comment>
<dbReference type="AlphaFoldDB" id="A0A8H7UTF3"/>
<keyword evidence="7" id="KW-1185">Reference proteome</keyword>
<evidence type="ECO:0000313" key="6">
    <source>
        <dbReference type="EMBL" id="KAG2197961.1"/>
    </source>
</evidence>
<dbReference type="GO" id="GO:0005739">
    <property type="term" value="C:mitochondrion"/>
    <property type="evidence" value="ECO:0007669"/>
    <property type="project" value="UniProtKB-SubCell"/>
</dbReference>
<evidence type="ECO:0000256" key="4">
    <source>
        <dbReference type="RuleBase" id="RU368087"/>
    </source>
</evidence>
<accession>A0A8H7UTF3</accession>
<keyword evidence="3" id="KW-0496">Mitochondrion</keyword>
<sequence length="53" mass="5772">MNQSGATAGSKEFSSREQAMENQYARQKEQEQLKALKASLDAAAAAKKQEANK</sequence>
<protein>
    <recommendedName>
        <fullName evidence="4">ATPase inhibitor, mitochondrial</fullName>
    </recommendedName>
</protein>
<dbReference type="InterPro" id="IPR007648">
    <property type="entry name" value="ATPase_inhibitor_mt"/>
</dbReference>
<reference evidence="6" key="1">
    <citation type="submission" date="2020-12" db="EMBL/GenBank/DDBJ databases">
        <title>Metabolic potential, ecology and presence of endohyphal bacteria is reflected in genomic diversity of Mucoromycotina.</title>
        <authorList>
            <person name="Muszewska A."/>
            <person name="Okrasinska A."/>
            <person name="Steczkiewicz K."/>
            <person name="Drgas O."/>
            <person name="Orlowska M."/>
            <person name="Perlinska-Lenart U."/>
            <person name="Aleksandrzak-Piekarczyk T."/>
            <person name="Szatraj K."/>
            <person name="Zielenkiewicz U."/>
            <person name="Pilsyk S."/>
            <person name="Malc E."/>
            <person name="Mieczkowski P."/>
            <person name="Kruszewska J.S."/>
            <person name="Biernat P."/>
            <person name="Pawlowska J."/>
        </authorList>
    </citation>
    <scope>NUCLEOTIDE SEQUENCE</scope>
    <source>
        <strain evidence="6">WA0000017839</strain>
    </source>
</reference>
<comment type="similarity">
    <text evidence="2 4">Belongs to the ATPase inhibitor family.</text>
</comment>
<dbReference type="EMBL" id="JAEPRD010000119">
    <property type="protein sequence ID" value="KAG2197961.1"/>
    <property type="molecule type" value="Genomic_DNA"/>
</dbReference>
<name>A0A8H7UTF3_9FUNG</name>